<dbReference type="Proteomes" id="UP000092993">
    <property type="component" value="Unassembled WGS sequence"/>
</dbReference>
<name>A0A1C7M9C2_GRIFR</name>
<protein>
    <submittedName>
        <fullName evidence="1">Uncharacterized protein</fullName>
    </submittedName>
</protein>
<dbReference type="STRING" id="5627.A0A1C7M9C2"/>
<dbReference type="OMA" id="VPRINDK"/>
<dbReference type="OrthoDB" id="2418900at2759"/>
<reference evidence="1 2" key="1">
    <citation type="submission" date="2016-03" db="EMBL/GenBank/DDBJ databases">
        <title>Whole genome sequencing of Grifola frondosa 9006-11.</title>
        <authorList>
            <person name="Min B."/>
            <person name="Park H."/>
            <person name="Kim J.-G."/>
            <person name="Cho H."/>
            <person name="Oh Y.-L."/>
            <person name="Kong W.-S."/>
            <person name="Choi I.-G."/>
        </authorList>
    </citation>
    <scope>NUCLEOTIDE SEQUENCE [LARGE SCALE GENOMIC DNA]</scope>
    <source>
        <strain evidence="1 2">9006-11</strain>
    </source>
</reference>
<accession>A0A1C7M9C2</accession>
<gene>
    <name evidence="1" type="ORF">A0H81_07161</name>
</gene>
<dbReference type="AlphaFoldDB" id="A0A1C7M9C2"/>
<comment type="caution">
    <text evidence="1">The sequence shown here is derived from an EMBL/GenBank/DDBJ whole genome shotgun (WGS) entry which is preliminary data.</text>
</comment>
<dbReference type="EMBL" id="LUGG01000007">
    <property type="protein sequence ID" value="OBZ72969.1"/>
    <property type="molecule type" value="Genomic_DNA"/>
</dbReference>
<sequence length="311" mass="36096">MTLWLQRQEAIERRSAYLYWIFHWHDKLELEDADDEGRDETSDGEDEDINQEEFTVLKELLDSNVSRAFQVTKHPTFLHVSIPTLQSRYGATHFLAALKIFLDQHIPNHTIPHEYDHFDLYSRISLLLPSRSHVANNKRLTHLHATAAKPRQGTRKPVPARFDTALIIEDADTFHTEGGFAGELLSPMIAILVLTQIGIVGLRPARIRVIFQLPAHLGHFPHPLLYVEWFRPLRTPDPMTGFYLTSHSTRNRSRACAIVSADQVLRGCHLIPRFGPDTVNPSWRSEHVLDEDIDFFHNHYIDFYMFEYVMK</sequence>
<evidence type="ECO:0000313" key="1">
    <source>
        <dbReference type="EMBL" id="OBZ72969.1"/>
    </source>
</evidence>
<organism evidence="1 2">
    <name type="scientific">Grifola frondosa</name>
    <name type="common">Maitake</name>
    <name type="synonym">Polyporus frondosus</name>
    <dbReference type="NCBI Taxonomy" id="5627"/>
    <lineage>
        <taxon>Eukaryota</taxon>
        <taxon>Fungi</taxon>
        <taxon>Dikarya</taxon>
        <taxon>Basidiomycota</taxon>
        <taxon>Agaricomycotina</taxon>
        <taxon>Agaricomycetes</taxon>
        <taxon>Polyporales</taxon>
        <taxon>Grifolaceae</taxon>
        <taxon>Grifola</taxon>
    </lineage>
</organism>
<keyword evidence="2" id="KW-1185">Reference proteome</keyword>
<evidence type="ECO:0000313" key="2">
    <source>
        <dbReference type="Proteomes" id="UP000092993"/>
    </source>
</evidence>
<proteinExistence type="predicted"/>